<evidence type="ECO:0000256" key="1">
    <source>
        <dbReference type="SAM" id="MobiDB-lite"/>
    </source>
</evidence>
<feature type="region of interest" description="Disordered" evidence="1">
    <location>
        <begin position="440"/>
        <end position="463"/>
    </location>
</feature>
<protein>
    <submittedName>
        <fullName evidence="2">Uncharacterized protein</fullName>
    </submittedName>
</protein>
<evidence type="ECO:0000313" key="2">
    <source>
        <dbReference type="EMBL" id="EGG18828.1"/>
    </source>
</evidence>
<organism evidence="2 3">
    <name type="scientific">Cavenderia fasciculata</name>
    <name type="common">Slime mold</name>
    <name type="synonym">Dictyostelium fasciculatum</name>
    <dbReference type="NCBI Taxonomy" id="261658"/>
    <lineage>
        <taxon>Eukaryota</taxon>
        <taxon>Amoebozoa</taxon>
        <taxon>Evosea</taxon>
        <taxon>Eumycetozoa</taxon>
        <taxon>Dictyostelia</taxon>
        <taxon>Acytosteliales</taxon>
        <taxon>Cavenderiaceae</taxon>
        <taxon>Cavenderia</taxon>
    </lineage>
</organism>
<dbReference type="Proteomes" id="UP000007797">
    <property type="component" value="Unassembled WGS sequence"/>
</dbReference>
<feature type="compositionally biased region" description="Polar residues" evidence="1">
    <location>
        <begin position="538"/>
        <end position="547"/>
    </location>
</feature>
<gene>
    <name evidence="2" type="ORF">DFA_02567</name>
</gene>
<feature type="compositionally biased region" description="Basic and acidic residues" evidence="1">
    <location>
        <begin position="447"/>
        <end position="458"/>
    </location>
</feature>
<evidence type="ECO:0000313" key="3">
    <source>
        <dbReference type="Proteomes" id="UP000007797"/>
    </source>
</evidence>
<feature type="region of interest" description="Disordered" evidence="1">
    <location>
        <begin position="506"/>
        <end position="563"/>
    </location>
</feature>
<name>F4PZR4_CACFS</name>
<dbReference type="EMBL" id="GL883017">
    <property type="protein sequence ID" value="EGG18828.1"/>
    <property type="molecule type" value="Genomic_DNA"/>
</dbReference>
<keyword evidence="3" id="KW-1185">Reference proteome</keyword>
<dbReference type="KEGG" id="dfa:DFA_02567"/>
<accession>F4PZR4</accession>
<sequence length="563" mass="64390">MCQELDIDASINQTKDTIAKNIVKTLNDRLAFKDKMVDNNPLCDYNKGTLDDRLVDTLKSQTNTIGFIPFDHYQMWPVYQPLLDEHKKSRMKCPMHTYHHLNGLEPSINIAAPFTSNLTNDLNKWRYQQLGISKRVNQYLSSKYFTNVRFAIDPDTWERLGSPYCPIKALKQLTIIGHEDYENQANHNMSMFSSVEKLAISERLYVSQSYLKTLQSVFYNTKSLTLSKYCMFRVQALSKFKNLTSLTLTHPLENTTRQQLLDSLERGGIVKILLPSEWCDEPVTLDTDLANTIEVSNIHPQLQMPNLHTFHIPTFSFPPAWYNIPSFDHPNVKKIVQLHNDRTMPTSIAQLLPPTVEILKLCSKQSEIAQDVNAIIKTNYFDGLNVNKINIDCHVEILDQTINKLKKKVIDELDQVIAYRAWRLENGNMEATKANIEKVDNQGLDLSEEKEKSKDEGPPKPILEYTPTLTTPFIEIVRERFTHLGDPSKYSLVNLSKVIIYDYDKESTPAGFDSPTTTTTTTTNNNNNNQNINNQQNVGSPSIVSDSDSGEMFFTPPVSRKQD</sequence>
<dbReference type="GeneID" id="14870942"/>
<proteinExistence type="predicted"/>
<reference evidence="3" key="1">
    <citation type="journal article" date="2011" name="Genome Res.">
        <title>Phylogeny-wide analysis of social amoeba genomes highlights ancient origins for complex intercellular communication.</title>
        <authorList>
            <person name="Heidel A.J."/>
            <person name="Lawal H.M."/>
            <person name="Felder M."/>
            <person name="Schilde C."/>
            <person name="Helps N.R."/>
            <person name="Tunggal B."/>
            <person name="Rivero F."/>
            <person name="John U."/>
            <person name="Schleicher M."/>
            <person name="Eichinger L."/>
            <person name="Platzer M."/>
            <person name="Noegel A.A."/>
            <person name="Schaap P."/>
            <person name="Gloeckner G."/>
        </authorList>
    </citation>
    <scope>NUCLEOTIDE SEQUENCE [LARGE SCALE GENOMIC DNA]</scope>
    <source>
        <strain evidence="3">SH3</strain>
    </source>
</reference>
<dbReference type="RefSeq" id="XP_004357290.1">
    <property type="nucleotide sequence ID" value="XM_004357234.1"/>
</dbReference>
<feature type="compositionally biased region" description="Low complexity" evidence="1">
    <location>
        <begin position="516"/>
        <end position="537"/>
    </location>
</feature>
<dbReference type="AlphaFoldDB" id="F4PZR4"/>